<evidence type="ECO:0000313" key="4">
    <source>
        <dbReference type="Proteomes" id="UP000196084"/>
    </source>
</evidence>
<dbReference type="InterPro" id="IPR000326">
    <property type="entry name" value="PAP2/HPO"/>
</dbReference>
<gene>
    <name evidence="3" type="ORF">B2G88_10640</name>
</gene>
<dbReference type="Gene3D" id="1.20.144.10">
    <property type="entry name" value="Phosphatidic acid phosphatase type 2/haloperoxidase"/>
    <property type="match status" value="1"/>
</dbReference>
<dbReference type="PANTHER" id="PTHR14969">
    <property type="entry name" value="SPHINGOSINE-1-PHOSPHATE PHOSPHOHYDROLASE"/>
    <property type="match status" value="1"/>
</dbReference>
<dbReference type="PANTHER" id="PTHR14969:SF13">
    <property type="entry name" value="AT30094P"/>
    <property type="match status" value="1"/>
</dbReference>
<feature type="domain" description="Phosphatidic acid phosphatase type 2/haloperoxidase" evidence="2">
    <location>
        <begin position="54"/>
        <end position="175"/>
    </location>
</feature>
<dbReference type="Proteomes" id="UP000196084">
    <property type="component" value="Unassembled WGS sequence"/>
</dbReference>
<feature type="transmembrane region" description="Helical" evidence="1">
    <location>
        <begin position="15"/>
        <end position="42"/>
    </location>
</feature>
<reference evidence="3 4" key="1">
    <citation type="submission" date="2017-02" db="EMBL/GenBank/DDBJ databases">
        <title>Natronthermophilus aegyptiacus gen. nov.,sp. nov., an aerobic, extremely halophilic alkalithermophilic archaeon isolated from the athalassohaline Wadi An Natrun, Egypt.</title>
        <authorList>
            <person name="Zhao B."/>
        </authorList>
    </citation>
    <scope>NUCLEOTIDE SEQUENCE [LARGE SCALE GENOMIC DNA]</scope>
    <source>
        <strain evidence="3 4">CGMCC 1.3597</strain>
    </source>
</reference>
<feature type="transmembrane region" description="Helical" evidence="1">
    <location>
        <begin position="208"/>
        <end position="225"/>
    </location>
</feature>
<dbReference type="SUPFAM" id="SSF48317">
    <property type="entry name" value="Acid phosphatase/Vanadium-dependent haloperoxidase"/>
    <property type="match status" value="1"/>
</dbReference>
<feature type="transmembrane region" description="Helical" evidence="1">
    <location>
        <begin position="54"/>
        <end position="74"/>
    </location>
</feature>
<name>A0A202E972_9EURY</name>
<feature type="transmembrane region" description="Helical" evidence="1">
    <location>
        <begin position="184"/>
        <end position="202"/>
    </location>
</feature>
<feature type="transmembrane region" description="Helical" evidence="1">
    <location>
        <begin position="160"/>
        <end position="177"/>
    </location>
</feature>
<accession>A0A202E972</accession>
<protein>
    <recommendedName>
        <fullName evidence="2">Phosphatidic acid phosphatase type 2/haloperoxidase domain-containing protein</fullName>
    </recommendedName>
</protein>
<dbReference type="SMART" id="SM00014">
    <property type="entry name" value="acidPPc"/>
    <property type="match status" value="1"/>
</dbReference>
<dbReference type="RefSeq" id="WP_054862990.1">
    <property type="nucleotide sequence ID" value="NZ_MWPH01000002.1"/>
</dbReference>
<keyword evidence="4" id="KW-1185">Reference proteome</keyword>
<organism evidence="3 4">
    <name type="scientific">Natronolimnobius baerhuensis</name>
    <dbReference type="NCBI Taxonomy" id="253108"/>
    <lineage>
        <taxon>Archaea</taxon>
        <taxon>Methanobacteriati</taxon>
        <taxon>Methanobacteriota</taxon>
        <taxon>Stenosarchaea group</taxon>
        <taxon>Halobacteria</taxon>
        <taxon>Halobacteriales</taxon>
        <taxon>Natrialbaceae</taxon>
        <taxon>Natronolimnobius</taxon>
    </lineage>
</organism>
<dbReference type="EMBL" id="MWPH01000002">
    <property type="protein sequence ID" value="OVE84826.1"/>
    <property type="molecule type" value="Genomic_DNA"/>
</dbReference>
<keyword evidence="1" id="KW-0812">Transmembrane</keyword>
<evidence type="ECO:0000313" key="3">
    <source>
        <dbReference type="EMBL" id="OVE84826.1"/>
    </source>
</evidence>
<keyword evidence="1" id="KW-1133">Transmembrane helix</keyword>
<evidence type="ECO:0000256" key="1">
    <source>
        <dbReference type="SAM" id="Phobius"/>
    </source>
</evidence>
<dbReference type="AlphaFoldDB" id="A0A202E972"/>
<comment type="caution">
    <text evidence="3">The sequence shown here is derived from an EMBL/GenBank/DDBJ whole genome shotgun (WGS) entry which is preliminary data.</text>
</comment>
<evidence type="ECO:0000259" key="2">
    <source>
        <dbReference type="SMART" id="SM00014"/>
    </source>
</evidence>
<dbReference type="OrthoDB" id="203007at2157"/>
<proteinExistence type="predicted"/>
<dbReference type="Pfam" id="PF01569">
    <property type="entry name" value="PAP2"/>
    <property type="match status" value="1"/>
</dbReference>
<feature type="transmembrane region" description="Helical" evidence="1">
    <location>
        <begin position="135"/>
        <end position="154"/>
    </location>
</feature>
<sequence length="238" mass="24399">MLFDGALVESLVNAIPVWLAVALLVVSFLGSVYVIIPGLIAASLFGNRTRTMTWPGIIIGGYGLFVTLKPLFSVPRPAVTPPFSPELLPAGLSVLYDLGLGFTSSSFPSGHAIAVTVFWGLVAVDSSIGSRRQRVAGCLGVIALVGLSRVALGVHYPGDVLAGIALGGVYLAGTLVIRTRVSRPVPTLLALGSALALGGVLTGRPQDALVLCGAAVAAGLVARYYPVSRKHSPSAISS</sequence>
<feature type="transmembrane region" description="Helical" evidence="1">
    <location>
        <begin position="94"/>
        <end position="123"/>
    </location>
</feature>
<keyword evidence="1" id="KW-0472">Membrane</keyword>
<dbReference type="InterPro" id="IPR036938">
    <property type="entry name" value="PAP2/HPO_sf"/>
</dbReference>